<evidence type="ECO:0000259" key="3">
    <source>
        <dbReference type="Pfam" id="PF24476"/>
    </source>
</evidence>
<dbReference type="STRING" id="78410.A0A0P7BBB7"/>
<dbReference type="SUPFAM" id="SSF53167">
    <property type="entry name" value="Purine and uridine phosphorylases"/>
    <property type="match status" value="1"/>
</dbReference>
<dbReference type="PANTHER" id="PTHR46082">
    <property type="entry name" value="ATP/GTP-BINDING PROTEIN-RELATED"/>
    <property type="match status" value="1"/>
</dbReference>
<reference evidence="4 5" key="1">
    <citation type="submission" date="2015-09" db="EMBL/GenBank/DDBJ databases">
        <title>Draft genome of a European isolate of the apple canker pathogen Neonectria ditissima.</title>
        <authorList>
            <person name="Gomez-Cortecero A."/>
            <person name="Harrison R.J."/>
            <person name="Armitage A.D."/>
        </authorList>
    </citation>
    <scope>NUCLEOTIDE SEQUENCE [LARGE SCALE GENOMIC DNA]</scope>
    <source>
        <strain evidence="4 5">R09/05</strain>
    </source>
</reference>
<feature type="domain" description="DUF7580" evidence="3">
    <location>
        <begin position="175"/>
        <end position="492"/>
    </location>
</feature>
<sequence>MPYLFESHEWRLIQALGQLFDPRKAQYHVQLGPLSNHKQAHPTAELIEVELRQTFMAKKSDRDLDSTEFEKCQAKLASLCLLLDGLVSVRTGHGGSEGQAYSRLQSLAAFMESTSEPLDLVSGLDTTLFALPHGPDKLHDCLRVVTECNDTLSRLLAAPTQEPAVRLSENKKRASKKARIRNRVTPILETLFEHFSCKTPHKVLLKLIEDPDEDLLLPSLQLMLPRCPDLEMWQEARCNSINFVETSPSLINDICTNLRNQTDQGKALVLDFVNYKLFGAWAGFTSFGAGLLTKESLSQLIVKGAFKPISRDINALLRGASTSQFSTKDKRALAVKLGFCLMDFFDTELTSETIYFLDPSASSANREFPYLAFSSKLPPVISSGNIRIGHPTLLSFAKLLLEMEYGQVIELDISTDNNQNQLAWVKLMGIVDDLEEDKSDLYLQAIRGCLLVPPMLAKILSSRGTERKDTAPRIRKKLYKEVVRNLELGLAESIPRSAHKRRRSESPPPSDRRDKAQAAVPLRTSKWSESEQTTPGYKRRRVPEPQQQSLPAVSSLFIRETNGLIGDNFGSGHEAGPQLLENEAVSGNCPPVNRDAFEIAIVCALPLEYNAVSLLVDHYWDKDGDIYGRAVGDANTYTTGRIGKFDVVLVLLSNMGKVSAANSAAGLRLSYPKVRLVLLTGVCGGVPNLGTDEELLLGDVVISETIVQYDYGRHFPDGFAMKGTVEDVLGRPTKNIRNLVSILRTDRAQEQLKQRAAFFLQRLQEKLFEASFRHKHYTALDCQCMNCHSSSDPVCDESRKLSCDELGCDVTNIVLRERLKLKRQLENEGRSKDAQAPSIFVGRIGSGDKVLKSGEDRDRIAKQHDLLAFGMEGAGVWDEIPCIVTKGVCDYADSHKSKSWQAFAAATAASVTKALLERYIQTDS</sequence>
<dbReference type="EMBL" id="LKCW01000101">
    <property type="protein sequence ID" value="KPM39642.1"/>
    <property type="molecule type" value="Genomic_DNA"/>
</dbReference>
<dbReference type="InterPro" id="IPR053137">
    <property type="entry name" value="NLR-like"/>
</dbReference>
<evidence type="ECO:0000256" key="1">
    <source>
        <dbReference type="SAM" id="MobiDB-lite"/>
    </source>
</evidence>
<evidence type="ECO:0000259" key="2">
    <source>
        <dbReference type="Pfam" id="PF01048"/>
    </source>
</evidence>
<comment type="caution">
    <text evidence="4">The sequence shown here is derived from an EMBL/GenBank/DDBJ whole genome shotgun (WGS) entry which is preliminary data.</text>
</comment>
<dbReference type="GO" id="GO:0003824">
    <property type="term" value="F:catalytic activity"/>
    <property type="evidence" value="ECO:0007669"/>
    <property type="project" value="InterPro"/>
</dbReference>
<protein>
    <submittedName>
        <fullName evidence="4">Uncharacterized protein</fullName>
    </submittedName>
</protein>
<dbReference type="OrthoDB" id="20872at2759"/>
<dbReference type="Pfam" id="PF24476">
    <property type="entry name" value="DUF7580"/>
    <property type="match status" value="1"/>
</dbReference>
<gene>
    <name evidence="4" type="ORF">AK830_g6899</name>
</gene>
<accession>A0A0P7BBB7</accession>
<dbReference type="Proteomes" id="UP000050424">
    <property type="component" value="Unassembled WGS sequence"/>
</dbReference>
<dbReference type="InterPro" id="IPR056002">
    <property type="entry name" value="DUF7580"/>
</dbReference>
<feature type="compositionally biased region" description="Polar residues" evidence="1">
    <location>
        <begin position="525"/>
        <end position="535"/>
    </location>
</feature>
<feature type="domain" description="Nucleoside phosphorylase" evidence="2">
    <location>
        <begin position="598"/>
        <end position="716"/>
    </location>
</feature>
<dbReference type="InterPro" id="IPR000845">
    <property type="entry name" value="Nucleoside_phosphorylase_d"/>
</dbReference>
<organism evidence="4 5">
    <name type="scientific">Neonectria ditissima</name>
    <dbReference type="NCBI Taxonomy" id="78410"/>
    <lineage>
        <taxon>Eukaryota</taxon>
        <taxon>Fungi</taxon>
        <taxon>Dikarya</taxon>
        <taxon>Ascomycota</taxon>
        <taxon>Pezizomycotina</taxon>
        <taxon>Sordariomycetes</taxon>
        <taxon>Hypocreomycetidae</taxon>
        <taxon>Hypocreales</taxon>
        <taxon>Nectriaceae</taxon>
        <taxon>Neonectria</taxon>
    </lineage>
</organism>
<evidence type="ECO:0000313" key="4">
    <source>
        <dbReference type="EMBL" id="KPM39642.1"/>
    </source>
</evidence>
<dbReference type="Pfam" id="PF01048">
    <property type="entry name" value="PNP_UDP_1"/>
    <property type="match status" value="1"/>
</dbReference>
<name>A0A0P7BBB7_9HYPO</name>
<dbReference type="InterPro" id="IPR035994">
    <property type="entry name" value="Nucleoside_phosphorylase_sf"/>
</dbReference>
<dbReference type="AlphaFoldDB" id="A0A0P7BBB7"/>
<dbReference type="PANTHER" id="PTHR46082:SF6">
    <property type="entry name" value="AAA+ ATPASE DOMAIN-CONTAINING PROTEIN-RELATED"/>
    <property type="match status" value="1"/>
</dbReference>
<proteinExistence type="predicted"/>
<dbReference type="GO" id="GO:0009116">
    <property type="term" value="P:nucleoside metabolic process"/>
    <property type="evidence" value="ECO:0007669"/>
    <property type="project" value="InterPro"/>
</dbReference>
<dbReference type="Gene3D" id="3.40.50.1580">
    <property type="entry name" value="Nucleoside phosphorylase domain"/>
    <property type="match status" value="1"/>
</dbReference>
<feature type="region of interest" description="Disordered" evidence="1">
    <location>
        <begin position="494"/>
        <end position="552"/>
    </location>
</feature>
<evidence type="ECO:0000313" key="5">
    <source>
        <dbReference type="Proteomes" id="UP000050424"/>
    </source>
</evidence>
<keyword evidence="5" id="KW-1185">Reference proteome</keyword>